<dbReference type="SUPFAM" id="SSF49785">
    <property type="entry name" value="Galactose-binding domain-like"/>
    <property type="match status" value="1"/>
</dbReference>
<proteinExistence type="predicted"/>
<dbReference type="AlphaFoldDB" id="A0A7W9IKS5"/>
<evidence type="ECO:0000313" key="1">
    <source>
        <dbReference type="EMBL" id="MBB5821918.1"/>
    </source>
</evidence>
<dbReference type="RefSeq" id="WP_184540918.1">
    <property type="nucleotide sequence ID" value="NZ_JACHMP010000001.1"/>
</dbReference>
<organism evidence="1 2">
    <name type="scientific">Streptosporangium becharense</name>
    <dbReference type="NCBI Taxonomy" id="1816182"/>
    <lineage>
        <taxon>Bacteria</taxon>
        <taxon>Bacillati</taxon>
        <taxon>Actinomycetota</taxon>
        <taxon>Actinomycetes</taxon>
        <taxon>Streptosporangiales</taxon>
        <taxon>Streptosporangiaceae</taxon>
        <taxon>Streptosporangium</taxon>
    </lineage>
</organism>
<name>A0A7W9IKS5_9ACTN</name>
<comment type="caution">
    <text evidence="1">The sequence shown here is derived from an EMBL/GenBank/DDBJ whole genome shotgun (WGS) entry which is preliminary data.</text>
</comment>
<dbReference type="InterPro" id="IPR008979">
    <property type="entry name" value="Galactose-bd-like_sf"/>
</dbReference>
<dbReference type="Gene3D" id="2.60.120.260">
    <property type="entry name" value="Galactose-binding domain-like"/>
    <property type="match status" value="1"/>
</dbReference>
<evidence type="ECO:0008006" key="3">
    <source>
        <dbReference type="Google" id="ProtNLM"/>
    </source>
</evidence>
<gene>
    <name evidence="1" type="ORF">F4562_004980</name>
</gene>
<keyword evidence="2" id="KW-1185">Reference proteome</keyword>
<reference evidence="1 2" key="1">
    <citation type="submission" date="2020-08" db="EMBL/GenBank/DDBJ databases">
        <title>Sequencing the genomes of 1000 actinobacteria strains.</title>
        <authorList>
            <person name="Klenk H.-P."/>
        </authorList>
    </citation>
    <scope>NUCLEOTIDE SEQUENCE [LARGE SCALE GENOMIC DNA]</scope>
    <source>
        <strain evidence="1 2">DSM 46887</strain>
    </source>
</reference>
<protein>
    <recommendedName>
        <fullName evidence="3">CBM6 domain-containing protein</fullName>
    </recommendedName>
</protein>
<evidence type="ECO:0000313" key="2">
    <source>
        <dbReference type="Proteomes" id="UP000540685"/>
    </source>
</evidence>
<sequence length="62" mass="6272">MTVRVNDEAATTVGFPATADWNTVGVRALTVTLAAGNNTVTVTVTNPGGCAPDINKINIAAD</sequence>
<dbReference type="EMBL" id="JACHMP010000001">
    <property type="protein sequence ID" value="MBB5821918.1"/>
    <property type="molecule type" value="Genomic_DNA"/>
</dbReference>
<dbReference type="Proteomes" id="UP000540685">
    <property type="component" value="Unassembled WGS sequence"/>
</dbReference>
<accession>A0A7W9IKS5</accession>